<organism evidence="1 2">
    <name type="scientific">Lepraria finkii</name>
    <dbReference type="NCBI Taxonomy" id="1340010"/>
    <lineage>
        <taxon>Eukaryota</taxon>
        <taxon>Fungi</taxon>
        <taxon>Dikarya</taxon>
        <taxon>Ascomycota</taxon>
        <taxon>Pezizomycotina</taxon>
        <taxon>Lecanoromycetes</taxon>
        <taxon>OSLEUM clade</taxon>
        <taxon>Lecanoromycetidae</taxon>
        <taxon>Lecanorales</taxon>
        <taxon>Lecanorineae</taxon>
        <taxon>Stereocaulaceae</taxon>
        <taxon>Lepraria</taxon>
    </lineage>
</organism>
<keyword evidence="2" id="KW-1185">Reference proteome</keyword>
<proteinExistence type="predicted"/>
<dbReference type="EMBL" id="JBHFEH010000002">
    <property type="protein sequence ID" value="KAL2058411.1"/>
    <property type="molecule type" value="Genomic_DNA"/>
</dbReference>
<evidence type="ECO:0000313" key="1">
    <source>
        <dbReference type="EMBL" id="KAL2058411.1"/>
    </source>
</evidence>
<evidence type="ECO:0000313" key="2">
    <source>
        <dbReference type="Proteomes" id="UP001590951"/>
    </source>
</evidence>
<dbReference type="Proteomes" id="UP001590951">
    <property type="component" value="Unassembled WGS sequence"/>
</dbReference>
<gene>
    <name evidence="1" type="ORF">ABVK25_001139</name>
</gene>
<name>A0ABR4BNK4_9LECA</name>
<sequence length="262" mass="29499">MNITYEGASRVRIAKWGTDSLTSLSLIPHFGGTKIPINWYVTVQGADGRSLKSQHRNEIADEIIVLAPSEHKDSRLILPLANSTESNSAVHLARMWLEQTVSSRHERRNRPSRNLPGRLIDVTYQRTKVKLVPRKEVTGDKYPKEVAYATLAHFWGPADFLTLTTYNFQLQELLPRHQSQLVDRIIPRCYICHSPTRVSVPVDRLSLHYPGLRRRCYEGVVKNGGCLSLCRAHHCGCFSLAVFGRLVRGSKSAGFEPMPTGA</sequence>
<accession>A0ABR4BNK4</accession>
<comment type="caution">
    <text evidence="1">The sequence shown here is derived from an EMBL/GenBank/DDBJ whole genome shotgun (WGS) entry which is preliminary data.</text>
</comment>
<protein>
    <submittedName>
        <fullName evidence="1">Uncharacterized protein</fullName>
    </submittedName>
</protein>
<reference evidence="1 2" key="1">
    <citation type="submission" date="2024-09" db="EMBL/GenBank/DDBJ databases">
        <title>Rethinking Asexuality: The Enigmatic Case of Functional Sexual Genes in Lepraria (Stereocaulaceae).</title>
        <authorList>
            <person name="Doellman M."/>
            <person name="Sun Y."/>
            <person name="Barcenas-Pena A."/>
            <person name="Lumbsch H.T."/>
            <person name="Grewe F."/>
        </authorList>
    </citation>
    <scope>NUCLEOTIDE SEQUENCE [LARGE SCALE GENOMIC DNA]</scope>
    <source>
        <strain evidence="1 2">Grewe 0041</strain>
    </source>
</reference>